<feature type="transmembrane region" description="Helical" evidence="8">
    <location>
        <begin position="27"/>
        <end position="44"/>
    </location>
</feature>
<dbReference type="Pfam" id="PF03600">
    <property type="entry name" value="CitMHS"/>
    <property type="match status" value="1"/>
</dbReference>
<feature type="transmembrane region" description="Helical" evidence="8">
    <location>
        <begin position="313"/>
        <end position="338"/>
    </location>
</feature>
<dbReference type="PANTHER" id="PTHR43568">
    <property type="entry name" value="P PROTEIN"/>
    <property type="match status" value="1"/>
</dbReference>
<feature type="transmembrane region" description="Helical" evidence="8">
    <location>
        <begin position="274"/>
        <end position="293"/>
    </location>
</feature>
<dbReference type="GO" id="GO:0015105">
    <property type="term" value="F:arsenite transmembrane transporter activity"/>
    <property type="evidence" value="ECO:0007669"/>
    <property type="project" value="InterPro"/>
</dbReference>
<evidence type="ECO:0000256" key="6">
    <source>
        <dbReference type="ARBA" id="ARBA00022989"/>
    </source>
</evidence>
<evidence type="ECO:0000256" key="5">
    <source>
        <dbReference type="ARBA" id="ARBA00022692"/>
    </source>
</evidence>
<dbReference type="PRINTS" id="PR00758">
    <property type="entry name" value="ARSENICPUMP"/>
</dbReference>
<feature type="transmembrane region" description="Helical" evidence="8">
    <location>
        <begin position="173"/>
        <end position="195"/>
    </location>
</feature>
<dbReference type="GO" id="GO:0005886">
    <property type="term" value="C:plasma membrane"/>
    <property type="evidence" value="ECO:0007669"/>
    <property type="project" value="UniProtKB-SubCell"/>
</dbReference>
<feature type="transmembrane region" description="Helical" evidence="8">
    <location>
        <begin position="56"/>
        <end position="74"/>
    </location>
</feature>
<dbReference type="InterPro" id="IPR051475">
    <property type="entry name" value="Diverse_Ion_Transporter"/>
</dbReference>
<dbReference type="STRING" id="696281.Desru_2568"/>
<feature type="domain" description="Citrate transporter-like" evidence="9">
    <location>
        <begin position="16"/>
        <end position="366"/>
    </location>
</feature>
<dbReference type="AlphaFoldDB" id="F6DPV6"/>
<evidence type="ECO:0000256" key="3">
    <source>
        <dbReference type="ARBA" id="ARBA00022448"/>
    </source>
</evidence>
<keyword evidence="6 8" id="KW-1133">Transmembrane helix</keyword>
<evidence type="ECO:0000256" key="8">
    <source>
        <dbReference type="SAM" id="Phobius"/>
    </source>
</evidence>
<keyword evidence="7 8" id="KW-0472">Membrane</keyword>
<feature type="transmembrane region" description="Helical" evidence="8">
    <location>
        <begin position="359"/>
        <end position="383"/>
    </location>
</feature>
<proteinExistence type="inferred from homology"/>
<dbReference type="RefSeq" id="WP_013842551.1">
    <property type="nucleotide sequence ID" value="NC_015589.1"/>
</dbReference>
<dbReference type="OrthoDB" id="9765532at2"/>
<sequence>MEKQFILAVVIFLITYAFIVSEKIPRTVAALAGAVVALLAGLVSQEKAIHYIDWNTIGLLVGMMILVSITRRTGVFEYLAIRAAVTSKGDPLRLLVLLAVITAVASALLDNVTTVLLVVPVTFSICRELQVKVVPFLITEIMASNIGGTSTLIGDPPNIMISGPAGLSFMEFIYNLGPIALVIFIITIPILRWIYRKDLKADPQLMAKITALSPEDEIKDPKLLKQSLFVLALTILGFALHSITHIPTATIALAGAVLLLLITREEPEQVLETIEWPTIFFFVGLFIVVGSLEETGVIHWVAESALRLTGGEILPTGLLILWLSALASAFVDNIPFVATMIPLLQQMGQMGGIANLDPLWWSLALGACLGGNGTLVGAAANVIVAGMAEKQGTPLSFLGFMKVAFPLMILSIVLSTLYLLLFYLR</sequence>
<evidence type="ECO:0000256" key="4">
    <source>
        <dbReference type="ARBA" id="ARBA00022475"/>
    </source>
</evidence>
<keyword evidence="5 8" id="KW-0812">Transmembrane</keyword>
<accession>F6DPV6</accession>
<evidence type="ECO:0000313" key="10">
    <source>
        <dbReference type="EMBL" id="AEG60795.1"/>
    </source>
</evidence>
<organism evidence="10 11">
    <name type="scientific">Desulforamulus ruminis (strain ATCC 23193 / DSM 2154 / NCIMB 8452 / DL)</name>
    <name type="common">Desulfotomaculum ruminis</name>
    <dbReference type="NCBI Taxonomy" id="696281"/>
    <lineage>
        <taxon>Bacteria</taxon>
        <taxon>Bacillati</taxon>
        <taxon>Bacillota</taxon>
        <taxon>Clostridia</taxon>
        <taxon>Eubacteriales</taxon>
        <taxon>Peptococcaceae</taxon>
        <taxon>Desulforamulus</taxon>
    </lineage>
</organism>
<dbReference type="KEGG" id="dru:Desru_2568"/>
<feature type="transmembrane region" description="Helical" evidence="8">
    <location>
        <begin position="94"/>
        <end position="121"/>
    </location>
</feature>
<evidence type="ECO:0000256" key="2">
    <source>
        <dbReference type="ARBA" id="ARBA00009843"/>
    </source>
</evidence>
<dbReference type="InterPro" id="IPR000802">
    <property type="entry name" value="Arsenical_pump_ArsB"/>
</dbReference>
<reference evidence="10 11" key="2">
    <citation type="journal article" date="2012" name="Stand. Genomic Sci.">
        <title>Complete genome sequence of the sulfate-reducing firmicute Desulfotomaculum ruminis type strain (DL(T)).</title>
        <authorList>
            <person name="Spring S."/>
            <person name="Visser M."/>
            <person name="Lu M."/>
            <person name="Copeland A."/>
            <person name="Lapidus A."/>
            <person name="Lucas S."/>
            <person name="Cheng J.F."/>
            <person name="Han C."/>
            <person name="Tapia R."/>
            <person name="Goodwin L.A."/>
            <person name="Pitluck S."/>
            <person name="Ivanova N."/>
            <person name="Land M."/>
            <person name="Hauser L."/>
            <person name="Larimer F."/>
            <person name="Rohde M."/>
            <person name="Goker M."/>
            <person name="Detter J.C."/>
            <person name="Kyrpides N.C."/>
            <person name="Woyke T."/>
            <person name="Schaap P.J."/>
            <person name="Plugge C.M."/>
            <person name="Muyzer G."/>
            <person name="Kuever J."/>
            <person name="Pereira I.A."/>
            <person name="Parshina S.N."/>
            <person name="Bernier-Latmani R."/>
            <person name="Stams A.J."/>
            <person name="Klenk H.P."/>
        </authorList>
    </citation>
    <scope>NUCLEOTIDE SEQUENCE [LARGE SCALE GENOMIC DNA]</scope>
    <source>
        <strain evidence="11">ATCC 23193 / DSM 2154 / NCIB 8452 / DL</strain>
    </source>
</reference>
<evidence type="ECO:0000313" key="11">
    <source>
        <dbReference type="Proteomes" id="UP000009234"/>
    </source>
</evidence>
<feature type="transmembrane region" description="Helical" evidence="8">
    <location>
        <begin position="403"/>
        <end position="424"/>
    </location>
</feature>
<keyword evidence="11" id="KW-1185">Reference proteome</keyword>
<feature type="transmembrane region" description="Helical" evidence="8">
    <location>
        <begin position="223"/>
        <end position="240"/>
    </location>
</feature>
<dbReference type="PANTHER" id="PTHR43568:SF1">
    <property type="entry name" value="P PROTEIN"/>
    <property type="match status" value="1"/>
</dbReference>
<keyword evidence="4" id="KW-1003">Cell membrane</keyword>
<evidence type="ECO:0000256" key="7">
    <source>
        <dbReference type="ARBA" id="ARBA00023136"/>
    </source>
</evidence>
<gene>
    <name evidence="10" type="ordered locus">Desru_2568</name>
</gene>
<evidence type="ECO:0000259" key="9">
    <source>
        <dbReference type="Pfam" id="PF03600"/>
    </source>
</evidence>
<evidence type="ECO:0000256" key="1">
    <source>
        <dbReference type="ARBA" id="ARBA00004651"/>
    </source>
</evidence>
<dbReference type="eggNOG" id="COG1055">
    <property type="taxonomic scope" value="Bacteria"/>
</dbReference>
<dbReference type="InterPro" id="IPR004680">
    <property type="entry name" value="Cit_transptr-like_dom"/>
</dbReference>
<comment type="subcellular location">
    <subcellularLocation>
        <location evidence="1">Cell membrane</location>
        <topology evidence="1">Multi-pass membrane protein</topology>
    </subcellularLocation>
</comment>
<dbReference type="EMBL" id="CP002780">
    <property type="protein sequence ID" value="AEG60795.1"/>
    <property type="molecule type" value="Genomic_DNA"/>
</dbReference>
<dbReference type="Proteomes" id="UP000009234">
    <property type="component" value="Chromosome"/>
</dbReference>
<name>F6DPV6_DESRL</name>
<dbReference type="HOGENOM" id="CLU_011920_4_0_9"/>
<reference evidence="11" key="1">
    <citation type="submission" date="2011-05" db="EMBL/GenBank/DDBJ databases">
        <title>Complete sequence of Desulfotomaculum ruminis DSM 2154.</title>
        <authorList>
            <person name="Lucas S."/>
            <person name="Copeland A."/>
            <person name="Lapidus A."/>
            <person name="Cheng J.-F."/>
            <person name="Goodwin L."/>
            <person name="Pitluck S."/>
            <person name="Lu M."/>
            <person name="Detter J.C."/>
            <person name="Han C."/>
            <person name="Tapia R."/>
            <person name="Land M."/>
            <person name="Hauser L."/>
            <person name="Kyrpides N."/>
            <person name="Ivanova N."/>
            <person name="Mikhailova N."/>
            <person name="Pagani I."/>
            <person name="Stams A.J.M."/>
            <person name="Plugge C.M."/>
            <person name="Muyzer G."/>
            <person name="Kuever J."/>
            <person name="Parshina S.N."/>
            <person name="Ivanova A.E."/>
            <person name="Nazina T.N."/>
            <person name="Brambilla E."/>
            <person name="Spring S."/>
            <person name="Klenk H.-P."/>
            <person name="Woyke T."/>
        </authorList>
    </citation>
    <scope>NUCLEOTIDE SEQUENCE [LARGE SCALE GENOMIC DNA]</scope>
    <source>
        <strain evidence="11">ATCC 23193 / DSM 2154 / NCIB 8452 / DL</strain>
    </source>
</reference>
<protein>
    <submittedName>
        <fullName evidence="10">Citrate transporter</fullName>
    </submittedName>
</protein>
<dbReference type="CDD" id="cd01116">
    <property type="entry name" value="P_permease"/>
    <property type="match status" value="1"/>
</dbReference>
<feature type="transmembrane region" description="Helical" evidence="8">
    <location>
        <begin position="133"/>
        <end position="153"/>
    </location>
</feature>
<keyword evidence="3" id="KW-0813">Transport</keyword>
<comment type="similarity">
    <text evidence="2">Belongs to the CitM (TC 2.A.11) transporter family.</text>
</comment>